<dbReference type="Proteomes" id="UP000734511">
    <property type="component" value="Unassembled WGS sequence"/>
</dbReference>
<gene>
    <name evidence="1" type="ORF">HCN08_10740</name>
</gene>
<accession>A0ABX0ZJ45</accession>
<dbReference type="EMBL" id="JAATEJ010000006">
    <property type="protein sequence ID" value="NJP43879.1"/>
    <property type="molecule type" value="Genomic_DNA"/>
</dbReference>
<proteinExistence type="predicted"/>
<sequence>MADVPYETAVNEALERLAHAGFFLGAGGPGNQLRGFALHAPMGAEALAALGHGDLVPGWVDGYAVRRGFGAPPDPFAPIDGDDPASWREALGRTRRLADWAALFRRQIDDTGWHATLVAWWPRLAPGMMAGLTHGLIRTAHAVRSASAVAEPTPLQLHEIANGLAFWAAMYQLPSSAMARGARAIGTVRTLGRRPADKLFADADALIGRSVDAAVAELGAVSAAHYLKVPGRVPVPAIHTVTAPAALRLMLPLLPPELGPRSYEAIRDVCGTLLNLFAAGGPDDVPEPAVDGADPAVQRRVLDAAVELGDEHGIKIAEAARREFADHPDPRYFAAAHHAVTLLGGSPG</sequence>
<organism evidence="1 2">
    <name type="scientific">Actinacidiphila epipremni</name>
    <dbReference type="NCBI Taxonomy" id="2053013"/>
    <lineage>
        <taxon>Bacteria</taxon>
        <taxon>Bacillati</taxon>
        <taxon>Actinomycetota</taxon>
        <taxon>Actinomycetes</taxon>
        <taxon>Kitasatosporales</taxon>
        <taxon>Streptomycetaceae</taxon>
        <taxon>Actinacidiphila</taxon>
    </lineage>
</organism>
<keyword evidence="2" id="KW-1185">Reference proteome</keyword>
<name>A0ABX0ZJ45_9ACTN</name>
<evidence type="ECO:0000313" key="1">
    <source>
        <dbReference type="EMBL" id="NJP43879.1"/>
    </source>
</evidence>
<evidence type="ECO:0000313" key="2">
    <source>
        <dbReference type="Proteomes" id="UP000734511"/>
    </source>
</evidence>
<dbReference type="RefSeq" id="WP_167982743.1">
    <property type="nucleotide sequence ID" value="NZ_JAATEJ010000006.1"/>
</dbReference>
<comment type="caution">
    <text evidence="1">The sequence shown here is derived from an EMBL/GenBank/DDBJ whole genome shotgun (WGS) entry which is preliminary data.</text>
</comment>
<protein>
    <submittedName>
        <fullName evidence="1">Questin oxidase family protein</fullName>
    </submittedName>
</protein>
<reference evidence="1 2" key="1">
    <citation type="submission" date="2020-03" db="EMBL/GenBank/DDBJ databases">
        <title>WGS of actinomycetes isolated from Thailand.</title>
        <authorList>
            <person name="Thawai C."/>
        </authorList>
    </citation>
    <scope>NUCLEOTIDE SEQUENCE [LARGE SCALE GENOMIC DNA]</scope>
    <source>
        <strain evidence="1 2">PRB2-1</strain>
    </source>
</reference>